<evidence type="ECO:0000259" key="1">
    <source>
        <dbReference type="PROSITE" id="PS50057"/>
    </source>
</evidence>
<evidence type="ECO:0000313" key="3">
    <source>
        <dbReference type="Proteomes" id="UP000681720"/>
    </source>
</evidence>
<dbReference type="SUPFAM" id="SSF54236">
    <property type="entry name" value="Ubiquitin-like"/>
    <property type="match status" value="1"/>
</dbReference>
<feature type="non-terminal residue" evidence="2">
    <location>
        <position position="1"/>
    </location>
</feature>
<dbReference type="InterPro" id="IPR000299">
    <property type="entry name" value="FERM_domain"/>
</dbReference>
<proteinExistence type="predicted"/>
<dbReference type="EMBL" id="CAJOBJ010022813">
    <property type="protein sequence ID" value="CAF4225699.1"/>
    <property type="molecule type" value="Genomic_DNA"/>
</dbReference>
<reference evidence="2" key="1">
    <citation type="submission" date="2021-02" db="EMBL/GenBank/DDBJ databases">
        <authorList>
            <person name="Nowell W R."/>
        </authorList>
    </citation>
    <scope>NUCLEOTIDE SEQUENCE</scope>
</reference>
<feature type="domain" description="FERM" evidence="1">
    <location>
        <begin position="25"/>
        <end position="75"/>
    </location>
</feature>
<dbReference type="Pfam" id="PF09379">
    <property type="entry name" value="FERM_N"/>
    <property type="match status" value="1"/>
</dbReference>
<dbReference type="InterPro" id="IPR018979">
    <property type="entry name" value="FERM_N"/>
</dbReference>
<dbReference type="AlphaFoldDB" id="A0A8S2SIQ4"/>
<comment type="caution">
    <text evidence="2">The sequence shown here is derived from an EMBL/GenBank/DDBJ whole genome shotgun (WGS) entry which is preliminary data.</text>
</comment>
<name>A0A8S2SIQ4_9BILA</name>
<dbReference type="Gene3D" id="3.10.20.90">
    <property type="entry name" value="Phosphatidylinositol 3-kinase Catalytic Subunit, Chain A, domain 1"/>
    <property type="match status" value="1"/>
</dbReference>
<dbReference type="InterPro" id="IPR029071">
    <property type="entry name" value="Ubiquitin-like_domsf"/>
</dbReference>
<feature type="non-terminal residue" evidence="2">
    <location>
        <position position="75"/>
    </location>
</feature>
<accession>A0A8S2SIQ4</accession>
<organism evidence="2 3">
    <name type="scientific">Rotaria magnacalcarata</name>
    <dbReference type="NCBI Taxonomy" id="392030"/>
    <lineage>
        <taxon>Eukaryota</taxon>
        <taxon>Metazoa</taxon>
        <taxon>Spiralia</taxon>
        <taxon>Gnathifera</taxon>
        <taxon>Rotifera</taxon>
        <taxon>Eurotatoria</taxon>
        <taxon>Bdelloidea</taxon>
        <taxon>Philodinida</taxon>
        <taxon>Philodinidae</taxon>
        <taxon>Rotaria</taxon>
    </lineage>
</organism>
<sequence length="75" mass="9034">YLSSHKTSIYRSYNLRSFQIGHDQYSVVIHFLDDTERTFHIDRRCKGIDLLNEVFDYLELADERKYFGLLIEDLT</sequence>
<evidence type="ECO:0000313" key="2">
    <source>
        <dbReference type="EMBL" id="CAF4225699.1"/>
    </source>
</evidence>
<dbReference type="PROSITE" id="PS50057">
    <property type="entry name" value="FERM_3"/>
    <property type="match status" value="1"/>
</dbReference>
<protein>
    <recommendedName>
        <fullName evidence="1">FERM domain-containing protein</fullName>
    </recommendedName>
</protein>
<dbReference type="Proteomes" id="UP000681720">
    <property type="component" value="Unassembled WGS sequence"/>
</dbReference>
<gene>
    <name evidence="2" type="ORF">GIL414_LOCUS22605</name>
</gene>